<evidence type="ECO:0000256" key="3">
    <source>
        <dbReference type="PROSITE-ProRule" id="PRU00433"/>
    </source>
</evidence>
<keyword evidence="6" id="KW-1185">Reference proteome</keyword>
<evidence type="ECO:0000259" key="4">
    <source>
        <dbReference type="PROSITE" id="PS51007"/>
    </source>
</evidence>
<name>A0A1Y6CDD0_9BACT</name>
<evidence type="ECO:0000313" key="5">
    <source>
        <dbReference type="EMBL" id="SMF57079.1"/>
    </source>
</evidence>
<proteinExistence type="predicted"/>
<evidence type="ECO:0000256" key="1">
    <source>
        <dbReference type="ARBA" id="ARBA00022723"/>
    </source>
</evidence>
<dbReference type="EMBL" id="FWZT01000018">
    <property type="protein sequence ID" value="SMF57079.1"/>
    <property type="molecule type" value="Genomic_DNA"/>
</dbReference>
<keyword evidence="2 3" id="KW-0408">Iron</keyword>
<dbReference type="InterPro" id="IPR009056">
    <property type="entry name" value="Cyt_c-like_dom"/>
</dbReference>
<dbReference type="GO" id="GO:0046872">
    <property type="term" value="F:metal ion binding"/>
    <property type="evidence" value="ECO:0007669"/>
    <property type="project" value="UniProtKB-KW"/>
</dbReference>
<dbReference type="Proteomes" id="UP000192907">
    <property type="component" value="Unassembled WGS sequence"/>
</dbReference>
<reference evidence="6" key="1">
    <citation type="submission" date="2017-04" db="EMBL/GenBank/DDBJ databases">
        <authorList>
            <person name="Varghese N."/>
            <person name="Submissions S."/>
        </authorList>
    </citation>
    <scope>NUCLEOTIDE SEQUENCE [LARGE SCALE GENOMIC DNA]</scope>
    <source>
        <strain evidence="6">RKEM611</strain>
    </source>
</reference>
<keyword evidence="3" id="KW-0349">Heme</keyword>
<dbReference type="PROSITE" id="PS51007">
    <property type="entry name" value="CYTC"/>
    <property type="match status" value="1"/>
</dbReference>
<sequence>MDFMSCNMMIRILPALLISITTSCTQKPKLSLDRNDKPTKDELDSRIAIFDDFAKFMAKNCNSCHSTGSIASSSDFEKLKNPADWLASRYIQAGSPSESSLYYRLNGSPASKAGQPQDMPSPTDQLGNEDLNTIANFITHIEEIVAASENSLQFNAELSRINPLPFKTLLHKLAFLADIAPENLDAQAEFADLLANRYLLGDYDFSQGIVEQSSWGATQLEIWLTSLESFCSSPNTLQRYNSKLEEFELRAFGTTQTQLTSSIKSDLSALPLTDTERFSAGCLLILGSLEFRTQSATPAGGMQSYLSLLASTVMERPLTAEERKISSRKGLEVTLDRWLTSNQFLESVRQYTEKLLKASGTSDDIDFSLPSNLAVAIVKAQKPYEEILTSQDCYNRSGEKTSCDSGSPQEAGVLTTRAFLSVNKGPFNLSRAGNMLESFACKHYPLDEDLEPKLEQASMIPIFAKTFGEGFGNGTNCYSCHSQFGKHTQLFVKYDSNGYYQGDASGIQDPSPEVTSGHSPNGTFVSHFKDSSRAASESSEFFGQSVENISDAAKVLVADPSFMTCTVSNVLGYYLRLKDTTKASISDRLLGSIAKKIRDKNKQPSFQDILREALTHPEVIQSIVAED</sequence>
<organism evidence="5 6">
    <name type="scientific">Pseudobacteriovorax antillogorgiicola</name>
    <dbReference type="NCBI Taxonomy" id="1513793"/>
    <lineage>
        <taxon>Bacteria</taxon>
        <taxon>Pseudomonadati</taxon>
        <taxon>Bdellovibrionota</taxon>
        <taxon>Oligoflexia</taxon>
        <taxon>Oligoflexales</taxon>
        <taxon>Pseudobacteriovoracaceae</taxon>
        <taxon>Pseudobacteriovorax</taxon>
    </lineage>
</organism>
<protein>
    <recommendedName>
        <fullName evidence="4">Cytochrome c domain-containing protein</fullName>
    </recommendedName>
</protein>
<dbReference type="STRING" id="1513793.SAMN06296036_11889"/>
<gene>
    <name evidence="5" type="ORF">SAMN06296036_11889</name>
</gene>
<evidence type="ECO:0000313" key="6">
    <source>
        <dbReference type="Proteomes" id="UP000192907"/>
    </source>
</evidence>
<feature type="domain" description="Cytochrome c" evidence="4">
    <location>
        <begin position="41"/>
        <end position="142"/>
    </location>
</feature>
<evidence type="ECO:0000256" key="2">
    <source>
        <dbReference type="ARBA" id="ARBA00023004"/>
    </source>
</evidence>
<accession>A0A1Y6CDD0</accession>
<dbReference type="GO" id="GO:0009055">
    <property type="term" value="F:electron transfer activity"/>
    <property type="evidence" value="ECO:0007669"/>
    <property type="project" value="InterPro"/>
</dbReference>
<dbReference type="GO" id="GO:0020037">
    <property type="term" value="F:heme binding"/>
    <property type="evidence" value="ECO:0007669"/>
    <property type="project" value="InterPro"/>
</dbReference>
<dbReference type="AlphaFoldDB" id="A0A1Y6CDD0"/>
<keyword evidence="1 3" id="KW-0479">Metal-binding</keyword>